<organism evidence="2 3">
    <name type="scientific">Aphis glycines</name>
    <name type="common">Soybean aphid</name>
    <dbReference type="NCBI Taxonomy" id="307491"/>
    <lineage>
        <taxon>Eukaryota</taxon>
        <taxon>Metazoa</taxon>
        <taxon>Ecdysozoa</taxon>
        <taxon>Arthropoda</taxon>
        <taxon>Hexapoda</taxon>
        <taxon>Insecta</taxon>
        <taxon>Pterygota</taxon>
        <taxon>Neoptera</taxon>
        <taxon>Paraneoptera</taxon>
        <taxon>Hemiptera</taxon>
        <taxon>Sternorrhyncha</taxon>
        <taxon>Aphidomorpha</taxon>
        <taxon>Aphidoidea</taxon>
        <taxon>Aphididae</taxon>
        <taxon>Aphidini</taxon>
        <taxon>Aphis</taxon>
        <taxon>Aphis</taxon>
    </lineage>
</organism>
<evidence type="ECO:0000313" key="3">
    <source>
        <dbReference type="Proteomes" id="UP000475862"/>
    </source>
</evidence>
<evidence type="ECO:0000313" key="2">
    <source>
        <dbReference type="EMBL" id="KAE9523336.1"/>
    </source>
</evidence>
<keyword evidence="1" id="KW-0472">Membrane</keyword>
<sequence length="266" mass="30490">MTPEYPTATYLPNSSILILMDYVMVISSLPVVCRINPQKIYYTISDKTINLLDEKLILLLSTITSFIPGINSLGRLKYLITLIRDENVIKLIILIYELRNSEIVNIMIFVYYKINDCFLPPALEMLELLEPIVHFDGPCTPLHFNCKKSNGSNGVLHLSLVDMIVAPYITYTTLYNRYVFILFLTIVCLLIIVYNNNFLHNAKKLSYESQQNMCLINVLKRLHRDRRFDLSFTTAKPSLSTSISSCRHDASSVVIMVEFGDFIPNS</sequence>
<protein>
    <submittedName>
        <fullName evidence="2">Uncharacterized protein</fullName>
    </submittedName>
</protein>
<keyword evidence="1" id="KW-1133">Transmembrane helix</keyword>
<dbReference type="EMBL" id="VYZN01000080">
    <property type="protein sequence ID" value="KAE9523336.1"/>
    <property type="molecule type" value="Genomic_DNA"/>
</dbReference>
<feature type="transmembrane region" description="Helical" evidence="1">
    <location>
        <begin position="16"/>
        <end position="35"/>
    </location>
</feature>
<feature type="transmembrane region" description="Helical" evidence="1">
    <location>
        <begin position="175"/>
        <end position="194"/>
    </location>
</feature>
<accession>A0A6G0SY84</accession>
<evidence type="ECO:0000256" key="1">
    <source>
        <dbReference type="SAM" id="Phobius"/>
    </source>
</evidence>
<name>A0A6G0SY84_APHGL</name>
<gene>
    <name evidence="2" type="ORF">AGLY_016284</name>
</gene>
<dbReference type="Proteomes" id="UP000475862">
    <property type="component" value="Unassembled WGS sequence"/>
</dbReference>
<comment type="caution">
    <text evidence="2">The sequence shown here is derived from an EMBL/GenBank/DDBJ whole genome shotgun (WGS) entry which is preliminary data.</text>
</comment>
<dbReference type="AlphaFoldDB" id="A0A6G0SY84"/>
<keyword evidence="1" id="KW-0812">Transmembrane</keyword>
<keyword evidence="3" id="KW-1185">Reference proteome</keyword>
<reference evidence="2 3" key="1">
    <citation type="submission" date="2019-08" db="EMBL/GenBank/DDBJ databases">
        <title>The genome of the soybean aphid Biotype 1, its phylome, world population structure and adaptation to the North American continent.</title>
        <authorList>
            <person name="Giordano R."/>
            <person name="Donthu R.K."/>
            <person name="Hernandez A.G."/>
            <person name="Wright C.L."/>
            <person name="Zimin A.V."/>
        </authorList>
    </citation>
    <scope>NUCLEOTIDE SEQUENCE [LARGE SCALE GENOMIC DNA]</scope>
    <source>
        <tissue evidence="2">Whole aphids</tissue>
    </source>
</reference>
<proteinExistence type="predicted"/>